<dbReference type="EMBL" id="BMYD01000001">
    <property type="protein sequence ID" value="GHA77572.1"/>
    <property type="molecule type" value="Genomic_DNA"/>
</dbReference>
<evidence type="ECO:0000313" key="3">
    <source>
        <dbReference type="EMBL" id="GHA77572.1"/>
    </source>
</evidence>
<keyword evidence="4" id="KW-1185">Reference proteome</keyword>
<organism evidence="3 4">
    <name type="scientific">Cognatilysobacter bugurensis</name>
    <dbReference type="NCBI Taxonomy" id="543356"/>
    <lineage>
        <taxon>Bacteria</taxon>
        <taxon>Pseudomonadati</taxon>
        <taxon>Pseudomonadota</taxon>
        <taxon>Gammaproteobacteria</taxon>
        <taxon>Lysobacterales</taxon>
        <taxon>Lysobacteraceae</taxon>
        <taxon>Cognatilysobacter</taxon>
    </lineage>
</organism>
<comment type="caution">
    <text evidence="3">The sequence shown here is derived from an EMBL/GenBank/DDBJ whole genome shotgun (WGS) entry which is preliminary data.</text>
</comment>
<dbReference type="Pfam" id="PF01497">
    <property type="entry name" value="Peripla_BP_2"/>
    <property type="match status" value="1"/>
</dbReference>
<feature type="region of interest" description="Disordered" evidence="1">
    <location>
        <begin position="1"/>
        <end position="26"/>
    </location>
</feature>
<reference evidence="3" key="1">
    <citation type="journal article" date="2014" name="Int. J. Syst. Evol. Microbiol.">
        <title>Complete genome sequence of Corynebacterium casei LMG S-19264T (=DSM 44701T), isolated from a smear-ripened cheese.</title>
        <authorList>
            <consortium name="US DOE Joint Genome Institute (JGI-PGF)"/>
            <person name="Walter F."/>
            <person name="Albersmeier A."/>
            <person name="Kalinowski J."/>
            <person name="Ruckert C."/>
        </authorList>
    </citation>
    <scope>NUCLEOTIDE SEQUENCE</scope>
    <source>
        <strain evidence="3">KCTC 23077</strain>
    </source>
</reference>
<dbReference type="PROSITE" id="PS50983">
    <property type="entry name" value="FE_B12_PBP"/>
    <property type="match status" value="1"/>
</dbReference>
<reference evidence="3" key="2">
    <citation type="submission" date="2020-09" db="EMBL/GenBank/DDBJ databases">
        <authorList>
            <person name="Sun Q."/>
            <person name="Kim S."/>
        </authorList>
    </citation>
    <scope>NUCLEOTIDE SEQUENCE</scope>
    <source>
        <strain evidence="3">KCTC 23077</strain>
    </source>
</reference>
<feature type="domain" description="Fe/B12 periplasmic-binding" evidence="2">
    <location>
        <begin position="33"/>
        <end position="288"/>
    </location>
</feature>
<accession>A0A918SXP0</accession>
<name>A0A918SXP0_9GAMM</name>
<dbReference type="Proteomes" id="UP000646426">
    <property type="component" value="Unassembled WGS sequence"/>
</dbReference>
<protein>
    <submittedName>
        <fullName evidence="3">Cobalamin-binding protein</fullName>
    </submittedName>
</protein>
<dbReference type="AlphaFoldDB" id="A0A918SXP0"/>
<dbReference type="InterPro" id="IPR051030">
    <property type="entry name" value="Vitamin_B12-ABC_binding"/>
</dbReference>
<dbReference type="Gene3D" id="3.40.50.1980">
    <property type="entry name" value="Nitrogenase molybdenum iron protein domain"/>
    <property type="match status" value="2"/>
</dbReference>
<evidence type="ECO:0000259" key="2">
    <source>
        <dbReference type="PROSITE" id="PS50983"/>
    </source>
</evidence>
<proteinExistence type="predicted"/>
<evidence type="ECO:0000313" key="4">
    <source>
        <dbReference type="Proteomes" id="UP000646426"/>
    </source>
</evidence>
<dbReference type="InterPro" id="IPR002491">
    <property type="entry name" value="ABC_transptr_periplasmic_BD"/>
</dbReference>
<dbReference type="CDD" id="cd01144">
    <property type="entry name" value="BtuF"/>
    <property type="match status" value="1"/>
</dbReference>
<gene>
    <name evidence="3" type="ORF">GCM10007067_13800</name>
</gene>
<sequence>MTAPDSDVARSTAAHAADSAAPPVTAGAVGPQRIVCLTEEPTETLYALGQQHRIVGISGFTVRPAIARKEKPKVSAFTSAKIDEILRLEPDFVVGFSDIQADIASALIRHGVEVWISNHRSVPGILDYIRRLGALVGVADQANAYADELQRGLDAIEAQAATLPRRPKVYFEEWDEPLITGIRWVVELMRIAGGDDVFPELANESLAKNRILATTDPVVPRAPDIIFGSWCGKKFRPEKVAARPGWDAIPAVRDGELHEIKSPLILQPGPAALTDGVQALSRVIDAWARRHA</sequence>
<evidence type="ECO:0000256" key="1">
    <source>
        <dbReference type="SAM" id="MobiDB-lite"/>
    </source>
</evidence>
<dbReference type="PANTHER" id="PTHR42860:SF2">
    <property type="entry name" value="BLL4160 PROTEIN"/>
    <property type="match status" value="1"/>
</dbReference>
<dbReference type="PANTHER" id="PTHR42860">
    <property type="entry name" value="VITAMIN B12-BINDING PROTEIN"/>
    <property type="match status" value="1"/>
</dbReference>
<feature type="compositionally biased region" description="Low complexity" evidence="1">
    <location>
        <begin position="9"/>
        <end position="26"/>
    </location>
</feature>
<dbReference type="SUPFAM" id="SSF53807">
    <property type="entry name" value="Helical backbone' metal receptor"/>
    <property type="match status" value="1"/>
</dbReference>